<feature type="transmembrane region" description="Helical" evidence="6">
    <location>
        <begin position="133"/>
        <end position="151"/>
    </location>
</feature>
<feature type="transmembrane region" description="Helical" evidence="6">
    <location>
        <begin position="157"/>
        <end position="180"/>
    </location>
</feature>
<dbReference type="PANTHER" id="PTHR42920">
    <property type="entry name" value="OS03G0707200 PROTEIN-RELATED"/>
    <property type="match status" value="1"/>
</dbReference>
<gene>
    <name evidence="8" type="ORF">ABENE_06395</name>
</gene>
<keyword evidence="2" id="KW-1003">Cell membrane</keyword>
<dbReference type="PANTHER" id="PTHR42920:SF5">
    <property type="entry name" value="EAMA DOMAIN-CONTAINING PROTEIN"/>
    <property type="match status" value="1"/>
</dbReference>
<evidence type="ECO:0000313" key="8">
    <source>
        <dbReference type="EMBL" id="ESQ93175.1"/>
    </source>
</evidence>
<organism evidence="8 9">
    <name type="scientific">Asticcacaulis benevestitus DSM 16100 = ATCC BAA-896</name>
    <dbReference type="NCBI Taxonomy" id="1121022"/>
    <lineage>
        <taxon>Bacteria</taxon>
        <taxon>Pseudomonadati</taxon>
        <taxon>Pseudomonadota</taxon>
        <taxon>Alphaproteobacteria</taxon>
        <taxon>Caulobacterales</taxon>
        <taxon>Caulobacteraceae</taxon>
        <taxon>Asticcacaulis</taxon>
    </lineage>
</organism>
<name>V4Q5S4_9CAUL</name>
<feature type="transmembrane region" description="Helical" evidence="6">
    <location>
        <begin position="192"/>
        <end position="212"/>
    </location>
</feature>
<dbReference type="eggNOG" id="COG0697">
    <property type="taxonomic scope" value="Bacteria"/>
</dbReference>
<evidence type="ECO:0000256" key="1">
    <source>
        <dbReference type="ARBA" id="ARBA00004651"/>
    </source>
</evidence>
<feature type="transmembrane region" description="Helical" evidence="6">
    <location>
        <begin position="224"/>
        <end position="242"/>
    </location>
</feature>
<feature type="transmembrane region" description="Helical" evidence="6">
    <location>
        <begin position="254"/>
        <end position="274"/>
    </location>
</feature>
<proteinExistence type="predicted"/>
<dbReference type="EMBL" id="AWGB01000009">
    <property type="protein sequence ID" value="ESQ93175.1"/>
    <property type="molecule type" value="Genomic_DNA"/>
</dbReference>
<evidence type="ECO:0000256" key="4">
    <source>
        <dbReference type="ARBA" id="ARBA00022989"/>
    </source>
</evidence>
<comment type="caution">
    <text evidence="8">The sequence shown here is derived from an EMBL/GenBank/DDBJ whole genome shotgun (WGS) entry which is preliminary data.</text>
</comment>
<dbReference type="Gene3D" id="1.10.3730.20">
    <property type="match status" value="1"/>
</dbReference>
<feature type="transmembrane region" description="Helical" evidence="6">
    <location>
        <begin position="76"/>
        <end position="94"/>
    </location>
</feature>
<dbReference type="PATRIC" id="fig|1121022.4.peg.1273"/>
<dbReference type="AlphaFoldDB" id="V4Q5S4"/>
<accession>V4Q5S4</accession>
<keyword evidence="9" id="KW-1185">Reference proteome</keyword>
<keyword evidence="3 6" id="KW-0812">Transmembrane</keyword>
<dbReference type="Pfam" id="PF00892">
    <property type="entry name" value="EamA"/>
    <property type="match status" value="2"/>
</dbReference>
<evidence type="ECO:0000256" key="5">
    <source>
        <dbReference type="ARBA" id="ARBA00023136"/>
    </source>
</evidence>
<dbReference type="Proteomes" id="UP000017837">
    <property type="component" value="Unassembled WGS sequence"/>
</dbReference>
<keyword evidence="4 6" id="KW-1133">Transmembrane helix</keyword>
<feature type="transmembrane region" description="Helical" evidence="6">
    <location>
        <begin position="106"/>
        <end position="126"/>
    </location>
</feature>
<evidence type="ECO:0000256" key="6">
    <source>
        <dbReference type="SAM" id="Phobius"/>
    </source>
</evidence>
<keyword evidence="5 6" id="KW-0472">Membrane</keyword>
<dbReference type="SUPFAM" id="SSF103481">
    <property type="entry name" value="Multidrug resistance efflux transporter EmrE"/>
    <property type="match status" value="2"/>
</dbReference>
<feature type="domain" description="EamA" evidence="7">
    <location>
        <begin position="5"/>
        <end position="149"/>
    </location>
</feature>
<evidence type="ECO:0000256" key="2">
    <source>
        <dbReference type="ARBA" id="ARBA00022475"/>
    </source>
</evidence>
<comment type="subcellular location">
    <subcellularLocation>
        <location evidence="1">Cell membrane</location>
        <topology evidence="1">Multi-pass membrane protein</topology>
    </subcellularLocation>
</comment>
<sequence>MTWGGYILAMLGAFLFASKGIWIKLAYAYDIDASALMALRLSIATPFFVVFGILTFLRAKSKGTNTLPPIDRQPGLYIRTLLVGALGYWLASYTDFESLTTLSPQFERLILFTYPLFVILFGAMFFKQPFRLKAVWAFAISYAGLAMVFITDLNAHGSAIVVGALWCMVSSVAFAMYLLLAKPLIKRMGPSLFTSWAMSGAAIATGTHFLLVHKISDIHMTPPLLTLVIGLAIGATVLPSYLTNFALSRISSQANAVISFINPIFTLAMSALILNQRISPSDLIGTLLVLTGVGLYIWIDQRATRREAEAQLATSKG</sequence>
<evidence type="ECO:0000259" key="7">
    <source>
        <dbReference type="Pfam" id="PF00892"/>
    </source>
</evidence>
<feature type="transmembrane region" description="Helical" evidence="6">
    <location>
        <begin position="280"/>
        <end position="299"/>
    </location>
</feature>
<protein>
    <recommendedName>
        <fullName evidence="7">EamA domain-containing protein</fullName>
    </recommendedName>
</protein>
<feature type="domain" description="EamA" evidence="7">
    <location>
        <begin position="163"/>
        <end position="296"/>
    </location>
</feature>
<dbReference type="STRING" id="1121022.GCA_000376105_00620"/>
<dbReference type="InterPro" id="IPR051258">
    <property type="entry name" value="Diverse_Substrate_Transporter"/>
</dbReference>
<dbReference type="InterPro" id="IPR000620">
    <property type="entry name" value="EamA_dom"/>
</dbReference>
<dbReference type="GO" id="GO:0005886">
    <property type="term" value="C:plasma membrane"/>
    <property type="evidence" value="ECO:0007669"/>
    <property type="project" value="UniProtKB-SubCell"/>
</dbReference>
<evidence type="ECO:0000313" key="9">
    <source>
        <dbReference type="Proteomes" id="UP000017837"/>
    </source>
</evidence>
<dbReference type="InterPro" id="IPR037185">
    <property type="entry name" value="EmrE-like"/>
</dbReference>
<feature type="transmembrane region" description="Helical" evidence="6">
    <location>
        <begin position="38"/>
        <end position="56"/>
    </location>
</feature>
<evidence type="ECO:0000256" key="3">
    <source>
        <dbReference type="ARBA" id="ARBA00022692"/>
    </source>
</evidence>
<reference evidence="8 9" key="1">
    <citation type="journal article" date="2014" name="Nature">
        <title>Sequential evolution of bacterial morphology by co-option of a developmental regulator.</title>
        <authorList>
            <person name="Jiang C."/>
            <person name="Brown P.J."/>
            <person name="Ducret A."/>
            <person name="Brun Y.V."/>
        </authorList>
    </citation>
    <scope>NUCLEOTIDE SEQUENCE [LARGE SCALE GENOMIC DNA]</scope>
    <source>
        <strain evidence="8 9">DSM 16100</strain>
    </source>
</reference>